<dbReference type="Gene3D" id="2.40.50.580">
    <property type="match status" value="1"/>
</dbReference>
<accession>A0A940MSN5</accession>
<sequence>MRFQTQLVPATLVRRYKRFLADCLLPDGREVTAHVANPGSMLGLAEAGSRIWLEPNDDPRKKLKWAWRLLEHPDGHFTGVDTGAANRVLRAALEGGAVAGLSGYDNVRPEVRYGERSRIDFLLSGAGRPDAYIEVKSVTLSRQAGLAEFPDSVTARGLKHLGEMSQMVAQGHRAVMLYLVQRTDAERVTLAADIDPAYAAAFARAQRAGVEVMALGCRITLEAVTLDTPLPFTAP</sequence>
<dbReference type="NCBIfam" id="TIGR00230">
    <property type="entry name" value="sfsA"/>
    <property type="match status" value="1"/>
</dbReference>
<feature type="domain" description="Sugar fermentation stimulation protein C-terminal" evidence="2">
    <location>
        <begin position="84"/>
        <end position="222"/>
    </location>
</feature>
<dbReference type="PANTHER" id="PTHR30545">
    <property type="entry name" value="SUGAR FERMENTATION STIMULATION PROTEIN A"/>
    <property type="match status" value="1"/>
</dbReference>
<dbReference type="InterPro" id="IPR041465">
    <property type="entry name" value="SfsA_N"/>
</dbReference>
<evidence type="ECO:0000259" key="3">
    <source>
        <dbReference type="Pfam" id="PF17746"/>
    </source>
</evidence>
<reference evidence="4" key="1">
    <citation type="submission" date="2021-03" db="EMBL/GenBank/DDBJ databases">
        <title>Sagittula salina sp. nov. strain M10.9X isolated from the marine waste.</title>
        <authorList>
            <person name="Satari L."/>
            <person name="Molina-Menor E."/>
            <person name="Vidal-Verdu A."/>
            <person name="Pascual J."/>
            <person name="Pereto J."/>
            <person name="Porcar M."/>
        </authorList>
    </citation>
    <scope>NUCLEOTIDE SEQUENCE</scope>
    <source>
        <strain evidence="4">M10.9X</strain>
    </source>
</reference>
<dbReference type="Pfam" id="PF17746">
    <property type="entry name" value="SfsA_N"/>
    <property type="match status" value="1"/>
</dbReference>
<evidence type="ECO:0000313" key="5">
    <source>
        <dbReference type="Proteomes" id="UP000675940"/>
    </source>
</evidence>
<dbReference type="GO" id="GO:0003677">
    <property type="term" value="F:DNA binding"/>
    <property type="evidence" value="ECO:0007669"/>
    <property type="project" value="InterPro"/>
</dbReference>
<comment type="caution">
    <text evidence="4">The sequence shown here is derived from an EMBL/GenBank/DDBJ whole genome shotgun (WGS) entry which is preliminary data.</text>
</comment>
<dbReference type="InterPro" id="IPR005224">
    <property type="entry name" value="SfsA"/>
</dbReference>
<evidence type="ECO:0000259" key="2">
    <source>
        <dbReference type="Pfam" id="PF03749"/>
    </source>
</evidence>
<organism evidence="4 5">
    <name type="scientific">Sagittula salina</name>
    <dbReference type="NCBI Taxonomy" id="2820268"/>
    <lineage>
        <taxon>Bacteria</taxon>
        <taxon>Pseudomonadati</taxon>
        <taxon>Pseudomonadota</taxon>
        <taxon>Alphaproteobacteria</taxon>
        <taxon>Rhodobacterales</taxon>
        <taxon>Roseobacteraceae</taxon>
        <taxon>Sagittula</taxon>
    </lineage>
</organism>
<comment type="similarity">
    <text evidence="1">Belongs to the SfsA family.</text>
</comment>
<dbReference type="Proteomes" id="UP000675940">
    <property type="component" value="Unassembled WGS sequence"/>
</dbReference>
<dbReference type="PANTHER" id="PTHR30545:SF2">
    <property type="entry name" value="SUGAR FERMENTATION STIMULATION PROTEIN A"/>
    <property type="match status" value="1"/>
</dbReference>
<dbReference type="RefSeq" id="WP_209364038.1">
    <property type="nucleotide sequence ID" value="NZ_JAGISH010000023.1"/>
</dbReference>
<dbReference type="InterPro" id="IPR040452">
    <property type="entry name" value="SfsA_C"/>
</dbReference>
<dbReference type="CDD" id="cd22359">
    <property type="entry name" value="SfsA-like_bacterial"/>
    <property type="match status" value="1"/>
</dbReference>
<dbReference type="Gene3D" id="3.40.1350.60">
    <property type="match status" value="1"/>
</dbReference>
<evidence type="ECO:0000313" key="4">
    <source>
        <dbReference type="EMBL" id="MBP0485100.1"/>
    </source>
</evidence>
<dbReference type="EMBL" id="JAGISH010000023">
    <property type="protein sequence ID" value="MBP0485100.1"/>
    <property type="molecule type" value="Genomic_DNA"/>
</dbReference>
<gene>
    <name evidence="1 4" type="primary">sfsA</name>
    <name evidence="4" type="ORF">J5474_21740</name>
</gene>
<dbReference type="AlphaFoldDB" id="A0A940MSN5"/>
<dbReference type="HAMAP" id="MF_00095">
    <property type="entry name" value="SfsA"/>
    <property type="match status" value="1"/>
</dbReference>
<name>A0A940MSN5_9RHOB</name>
<feature type="domain" description="SfsA N-terminal OB" evidence="3">
    <location>
        <begin position="13"/>
        <end position="74"/>
    </location>
</feature>
<protein>
    <recommendedName>
        <fullName evidence="1">Sugar fermentation stimulation protein homolog</fullName>
    </recommendedName>
</protein>
<keyword evidence="5" id="KW-1185">Reference proteome</keyword>
<proteinExistence type="inferred from homology"/>
<dbReference type="Pfam" id="PF03749">
    <property type="entry name" value="SfsA"/>
    <property type="match status" value="1"/>
</dbReference>
<evidence type="ECO:0000256" key="1">
    <source>
        <dbReference type="HAMAP-Rule" id="MF_00095"/>
    </source>
</evidence>